<name>A0A0B6ZQQ9_9EUPU</name>
<evidence type="ECO:0000313" key="1">
    <source>
        <dbReference type="EMBL" id="CEK70065.1"/>
    </source>
</evidence>
<reference evidence="1" key="1">
    <citation type="submission" date="2014-12" db="EMBL/GenBank/DDBJ databases">
        <title>Insight into the proteome of Arion vulgaris.</title>
        <authorList>
            <person name="Aradska J."/>
            <person name="Bulat T."/>
            <person name="Smidak R."/>
            <person name="Sarate P."/>
            <person name="Gangsoo J."/>
            <person name="Sialana F."/>
            <person name="Bilban M."/>
            <person name="Lubec G."/>
        </authorList>
    </citation>
    <scope>NUCLEOTIDE SEQUENCE</scope>
    <source>
        <tissue evidence="1">Skin</tissue>
    </source>
</reference>
<feature type="non-terminal residue" evidence="1">
    <location>
        <position position="1"/>
    </location>
</feature>
<dbReference type="EMBL" id="HACG01023200">
    <property type="protein sequence ID" value="CEK70065.1"/>
    <property type="molecule type" value="Transcribed_RNA"/>
</dbReference>
<sequence length="86" mass="9794">QKVRIAMEERNAVTRKLSVCELAKVWKSEPYGQVTKRVGELLHLIRIVESSNTIPCHRLGILIKVNHVVALCVLYFSCSSFSLRIN</sequence>
<gene>
    <name evidence="1" type="primary">ORF72698</name>
</gene>
<proteinExistence type="predicted"/>
<organism evidence="1">
    <name type="scientific">Arion vulgaris</name>
    <dbReference type="NCBI Taxonomy" id="1028688"/>
    <lineage>
        <taxon>Eukaryota</taxon>
        <taxon>Metazoa</taxon>
        <taxon>Spiralia</taxon>
        <taxon>Lophotrochozoa</taxon>
        <taxon>Mollusca</taxon>
        <taxon>Gastropoda</taxon>
        <taxon>Heterobranchia</taxon>
        <taxon>Euthyneura</taxon>
        <taxon>Panpulmonata</taxon>
        <taxon>Eupulmonata</taxon>
        <taxon>Stylommatophora</taxon>
        <taxon>Helicina</taxon>
        <taxon>Arionoidea</taxon>
        <taxon>Arionidae</taxon>
        <taxon>Arion</taxon>
    </lineage>
</organism>
<dbReference type="AlphaFoldDB" id="A0A0B6ZQQ9"/>
<accession>A0A0B6ZQQ9</accession>
<protein>
    <submittedName>
        <fullName evidence="1">Uncharacterized protein</fullName>
    </submittedName>
</protein>